<sequence>MERFRRLKESITSIQPRVLAEKTVRLALASAANYYLSQCMFDRRLIPFLDNTFKASLLMNWSAFHRDADRMPKMHKLWPPHDNFELAVVYTVALYVFLKCFLTPENVLQVLQRLVGRPDFNVTDEDEKVLGTGHLPSSLLALRLFSAAVVAVSVFTLLLPMQRLAEMHVFVISLNFLHILLTCEMTAVIMFFYAERLQDKVKKE</sequence>
<evidence type="ECO:0000256" key="1">
    <source>
        <dbReference type="SAM" id="Phobius"/>
    </source>
</evidence>
<dbReference type="AlphaFoldDB" id="A0A016WB92"/>
<keyword evidence="1" id="KW-0812">Transmembrane</keyword>
<keyword evidence="1" id="KW-1133">Transmembrane helix</keyword>
<feature type="transmembrane region" description="Helical" evidence="1">
    <location>
        <begin position="140"/>
        <end position="161"/>
    </location>
</feature>
<dbReference type="Proteomes" id="UP000024635">
    <property type="component" value="Unassembled WGS sequence"/>
</dbReference>
<evidence type="ECO:0000313" key="2">
    <source>
        <dbReference type="EMBL" id="EYC37069.1"/>
    </source>
</evidence>
<protein>
    <submittedName>
        <fullName evidence="2">Uncharacterized protein</fullName>
    </submittedName>
</protein>
<dbReference type="OrthoDB" id="5852703at2759"/>
<organism evidence="2 3">
    <name type="scientific">Ancylostoma ceylanicum</name>
    <dbReference type="NCBI Taxonomy" id="53326"/>
    <lineage>
        <taxon>Eukaryota</taxon>
        <taxon>Metazoa</taxon>
        <taxon>Ecdysozoa</taxon>
        <taxon>Nematoda</taxon>
        <taxon>Chromadorea</taxon>
        <taxon>Rhabditida</taxon>
        <taxon>Rhabditina</taxon>
        <taxon>Rhabditomorpha</taxon>
        <taxon>Strongyloidea</taxon>
        <taxon>Ancylostomatidae</taxon>
        <taxon>Ancylostomatinae</taxon>
        <taxon>Ancylostoma</taxon>
    </lineage>
</organism>
<accession>A0A016WB92</accession>
<reference evidence="3" key="1">
    <citation type="journal article" date="2015" name="Nat. Genet.">
        <title>The genome and transcriptome of the zoonotic hookworm Ancylostoma ceylanicum identify infection-specific gene families.</title>
        <authorList>
            <person name="Schwarz E.M."/>
            <person name="Hu Y."/>
            <person name="Antoshechkin I."/>
            <person name="Miller M.M."/>
            <person name="Sternberg P.W."/>
            <person name="Aroian R.V."/>
        </authorList>
    </citation>
    <scope>NUCLEOTIDE SEQUENCE</scope>
    <source>
        <strain evidence="3">HY135</strain>
    </source>
</reference>
<evidence type="ECO:0000313" key="3">
    <source>
        <dbReference type="Proteomes" id="UP000024635"/>
    </source>
</evidence>
<proteinExistence type="predicted"/>
<comment type="caution">
    <text evidence="2">The sequence shown here is derived from an EMBL/GenBank/DDBJ whole genome shotgun (WGS) entry which is preliminary data.</text>
</comment>
<keyword evidence="3" id="KW-1185">Reference proteome</keyword>
<name>A0A016WB92_9BILA</name>
<feature type="transmembrane region" description="Helical" evidence="1">
    <location>
        <begin position="167"/>
        <end position="194"/>
    </location>
</feature>
<dbReference type="EMBL" id="JARK01000429">
    <property type="protein sequence ID" value="EYC37069.1"/>
    <property type="molecule type" value="Genomic_DNA"/>
</dbReference>
<gene>
    <name evidence="2" type="primary">Acey_s0829.g2567</name>
    <name evidence="2" type="ORF">Y032_0829g2567</name>
</gene>
<keyword evidence="1" id="KW-0472">Membrane</keyword>